<dbReference type="PANTHER" id="PTHR39339">
    <property type="entry name" value="SLR1444 PROTEIN"/>
    <property type="match status" value="1"/>
</dbReference>
<dbReference type="PROSITE" id="PS51708">
    <property type="entry name" value="CHAD"/>
    <property type="match status" value="1"/>
</dbReference>
<reference evidence="3 4" key="1">
    <citation type="submission" date="2023-07" db="EMBL/GenBank/DDBJ databases">
        <title>Sequencing the genomes of 1000 actinobacteria strains.</title>
        <authorList>
            <person name="Klenk H.-P."/>
        </authorList>
    </citation>
    <scope>NUCLEOTIDE SEQUENCE [LARGE SCALE GENOMIC DNA]</scope>
    <source>
        <strain evidence="3 4">DSM 44109</strain>
    </source>
</reference>
<dbReference type="EMBL" id="JAUSRB010000002">
    <property type="protein sequence ID" value="MDP9864975.1"/>
    <property type="molecule type" value="Genomic_DNA"/>
</dbReference>
<dbReference type="Pfam" id="PF01928">
    <property type="entry name" value="CYTH"/>
    <property type="match status" value="1"/>
</dbReference>
<dbReference type="InterPro" id="IPR033469">
    <property type="entry name" value="CYTH-like_dom_sf"/>
</dbReference>
<dbReference type="Gene3D" id="2.40.320.10">
    <property type="entry name" value="Hypothetical Protein Pfu-838710-001"/>
    <property type="match status" value="1"/>
</dbReference>
<organism evidence="3 4">
    <name type="scientific">Streptosporangium brasiliense</name>
    <dbReference type="NCBI Taxonomy" id="47480"/>
    <lineage>
        <taxon>Bacteria</taxon>
        <taxon>Bacillati</taxon>
        <taxon>Actinomycetota</taxon>
        <taxon>Actinomycetes</taxon>
        <taxon>Streptosporangiales</taxon>
        <taxon>Streptosporangiaceae</taxon>
        <taxon>Streptosporangium</taxon>
    </lineage>
</organism>
<evidence type="ECO:0000313" key="4">
    <source>
        <dbReference type="Proteomes" id="UP001230426"/>
    </source>
</evidence>
<protein>
    <submittedName>
        <fullName evidence="3">CHAD domain-containing protein</fullName>
    </submittedName>
</protein>
<dbReference type="InterPro" id="IPR007899">
    <property type="entry name" value="CHAD_dom"/>
</dbReference>
<name>A0ABT9R6V2_9ACTN</name>
<dbReference type="Pfam" id="PF05235">
    <property type="entry name" value="CHAD"/>
    <property type="match status" value="1"/>
</dbReference>
<evidence type="ECO:0000313" key="3">
    <source>
        <dbReference type="EMBL" id="MDP9864975.1"/>
    </source>
</evidence>
<dbReference type="InterPro" id="IPR023577">
    <property type="entry name" value="CYTH_domain"/>
</dbReference>
<accession>A0ABT9R6V2</accession>
<evidence type="ECO:0000259" key="2">
    <source>
        <dbReference type="PROSITE" id="PS51708"/>
    </source>
</evidence>
<dbReference type="PROSITE" id="PS51707">
    <property type="entry name" value="CYTH"/>
    <property type="match status" value="1"/>
</dbReference>
<comment type="caution">
    <text evidence="3">The sequence shown here is derived from an EMBL/GenBank/DDBJ whole genome shotgun (WGS) entry which is preliminary data.</text>
</comment>
<dbReference type="InterPro" id="IPR038186">
    <property type="entry name" value="CHAD_dom_sf"/>
</dbReference>
<dbReference type="PANTHER" id="PTHR39339:SF1">
    <property type="entry name" value="CHAD DOMAIN-CONTAINING PROTEIN"/>
    <property type="match status" value="1"/>
</dbReference>
<dbReference type="SMART" id="SM00880">
    <property type="entry name" value="CHAD"/>
    <property type="match status" value="1"/>
</dbReference>
<proteinExistence type="predicted"/>
<dbReference type="CDD" id="cd07374">
    <property type="entry name" value="CYTH-like_Pase"/>
    <property type="match status" value="1"/>
</dbReference>
<keyword evidence="4" id="KW-1185">Reference proteome</keyword>
<dbReference type="SUPFAM" id="SSF55154">
    <property type="entry name" value="CYTH-like phosphatases"/>
    <property type="match status" value="1"/>
</dbReference>
<feature type="domain" description="CYTH" evidence="1">
    <location>
        <begin position="2"/>
        <end position="200"/>
    </location>
</feature>
<dbReference type="RefSeq" id="WP_306863658.1">
    <property type="nucleotide sequence ID" value="NZ_JAUSRB010000002.1"/>
</dbReference>
<feature type="domain" description="CHAD" evidence="2">
    <location>
        <begin position="210"/>
        <end position="486"/>
    </location>
</feature>
<sequence length="492" mass="53615">MAIEIEDKFDVPVDYEIPELADIPGIAEAVGPKSHQLVALYFDTPDLRLATRGITLRRRRGGTDPGWHLKLPQAKGVKQEITHPLTRSIKAVPPELADLVLAYTRGAPLAPIAELVTRRGVTALVNGAGVRLVEIADDRVKGTVFGAEPHTERWREVEAELVEGDEKLLRKTGKRLARAGAVPAGSASKLSRLLNAVTPVPEPPRAETRSGSAGEVVMGYLSAQAGALLAQDPRVRRAEEDAVHQMRVASRRLRSALKSFRTIVEGSEHLQEELKWLGRILGEARDLEVIRARFAGRLDGLDGAMVVGPVRARLSSDLLDAEHEAYDRIRETLGGERYFALLDALDDVVGTPVLGKAARRPAGTLDAVAAKGWRRVTRAYDRAQAVEAPAEHEHAMHDVRKAAKRARYTAEALGMQKLAKQAESVQEVLGAHLDGVVAQGRLAAEAETARLAGEDTFTYGVLTGLERAEAERAFEEFPRIWAETTQAVDKLL</sequence>
<dbReference type="Proteomes" id="UP001230426">
    <property type="component" value="Unassembled WGS sequence"/>
</dbReference>
<dbReference type="SMART" id="SM01118">
    <property type="entry name" value="CYTH"/>
    <property type="match status" value="1"/>
</dbReference>
<evidence type="ECO:0000259" key="1">
    <source>
        <dbReference type="PROSITE" id="PS51707"/>
    </source>
</evidence>
<dbReference type="Gene3D" id="1.40.20.10">
    <property type="entry name" value="CHAD domain"/>
    <property type="match status" value="1"/>
</dbReference>
<gene>
    <name evidence="3" type="ORF">J2S55_004241</name>
</gene>